<feature type="transmembrane region" description="Helical" evidence="11">
    <location>
        <begin position="34"/>
        <end position="53"/>
    </location>
</feature>
<comment type="subcellular location">
    <subcellularLocation>
        <location evidence="2">Membrane</location>
    </subcellularLocation>
</comment>
<dbReference type="InterPro" id="IPR036890">
    <property type="entry name" value="HATPase_C_sf"/>
</dbReference>
<feature type="domain" description="Histidine kinase" evidence="12">
    <location>
        <begin position="111"/>
        <end position="327"/>
    </location>
</feature>
<dbReference type="SMART" id="SM00388">
    <property type="entry name" value="HisKA"/>
    <property type="match status" value="1"/>
</dbReference>
<proteinExistence type="predicted"/>
<dbReference type="EC" id="2.7.13.3" evidence="3"/>
<evidence type="ECO:0000259" key="13">
    <source>
        <dbReference type="PROSITE" id="PS50885"/>
    </source>
</evidence>
<evidence type="ECO:0000313" key="14">
    <source>
        <dbReference type="EMBL" id="MPM69394.1"/>
    </source>
</evidence>
<dbReference type="SMART" id="SM00304">
    <property type="entry name" value="HAMP"/>
    <property type="match status" value="1"/>
</dbReference>
<evidence type="ECO:0000256" key="11">
    <source>
        <dbReference type="SAM" id="Phobius"/>
    </source>
</evidence>
<dbReference type="CDD" id="cd00075">
    <property type="entry name" value="HATPase"/>
    <property type="match status" value="1"/>
</dbReference>
<name>A0A645C610_9ZZZZ</name>
<dbReference type="CDD" id="cd06225">
    <property type="entry name" value="HAMP"/>
    <property type="match status" value="1"/>
</dbReference>
<dbReference type="InterPro" id="IPR004358">
    <property type="entry name" value="Sig_transdc_His_kin-like_C"/>
</dbReference>
<dbReference type="Gene3D" id="6.10.340.10">
    <property type="match status" value="1"/>
</dbReference>
<evidence type="ECO:0000259" key="12">
    <source>
        <dbReference type="PROSITE" id="PS50109"/>
    </source>
</evidence>
<evidence type="ECO:0000256" key="3">
    <source>
        <dbReference type="ARBA" id="ARBA00012438"/>
    </source>
</evidence>
<sequence>MLYQNRIIGAVYAYEYDVGQAALLRGFQSNIRNLSIIVTAMVLVVSFIMSRALTGKISELLSASRQVRAGAYSHRAAVRGHDEIAQIGDEFNRLTDRLQTTEDVRRRFVSDASHELKTPLAAIRLLTDSILQTENIDPDTTREFVADIGREADRLSRISEDLLRLTRLDGGAVPMPSEVDVAPVLEQVLRMMELVAEERRITLYCDAAEHCRVLATKDELHQVLYNLVDNAVKYSHDGGQVRVSLCREGGQAVLTVADDGVGIPEEDLPRIFERFYRVDKARSRAAGGTGLGLSIVQDTVKNRGGSVEAANRPQGGAVFTVHWPRVEEGGGEE</sequence>
<dbReference type="InterPro" id="IPR003660">
    <property type="entry name" value="HAMP_dom"/>
</dbReference>
<evidence type="ECO:0000256" key="8">
    <source>
        <dbReference type="ARBA" id="ARBA00022989"/>
    </source>
</evidence>
<organism evidence="14">
    <name type="scientific">bioreactor metagenome</name>
    <dbReference type="NCBI Taxonomy" id="1076179"/>
    <lineage>
        <taxon>unclassified sequences</taxon>
        <taxon>metagenomes</taxon>
        <taxon>ecological metagenomes</taxon>
    </lineage>
</organism>
<dbReference type="PRINTS" id="PR00344">
    <property type="entry name" value="BCTRLSENSOR"/>
</dbReference>
<evidence type="ECO:0000256" key="7">
    <source>
        <dbReference type="ARBA" id="ARBA00022777"/>
    </source>
</evidence>
<comment type="caution">
    <text evidence="14">The sequence shown here is derived from an EMBL/GenBank/DDBJ whole genome shotgun (WGS) entry which is preliminary data.</text>
</comment>
<dbReference type="Pfam" id="PF00512">
    <property type="entry name" value="HisKA"/>
    <property type="match status" value="1"/>
</dbReference>
<dbReference type="SUPFAM" id="SSF158472">
    <property type="entry name" value="HAMP domain-like"/>
    <property type="match status" value="1"/>
</dbReference>
<dbReference type="InterPro" id="IPR003594">
    <property type="entry name" value="HATPase_dom"/>
</dbReference>
<evidence type="ECO:0000256" key="9">
    <source>
        <dbReference type="ARBA" id="ARBA00023012"/>
    </source>
</evidence>
<dbReference type="EMBL" id="VSSQ01022843">
    <property type="protein sequence ID" value="MPM69394.1"/>
    <property type="molecule type" value="Genomic_DNA"/>
</dbReference>
<comment type="catalytic activity">
    <reaction evidence="1">
        <text>ATP + protein L-histidine = ADP + protein N-phospho-L-histidine.</text>
        <dbReference type="EC" id="2.7.13.3"/>
    </reaction>
</comment>
<dbReference type="SUPFAM" id="SSF47384">
    <property type="entry name" value="Homodimeric domain of signal transducing histidine kinase"/>
    <property type="match status" value="1"/>
</dbReference>
<feature type="domain" description="HAMP" evidence="13">
    <location>
        <begin position="51"/>
        <end position="103"/>
    </location>
</feature>
<protein>
    <recommendedName>
        <fullName evidence="3">histidine kinase</fullName>
        <ecNumber evidence="3">2.7.13.3</ecNumber>
    </recommendedName>
</protein>
<dbReference type="SUPFAM" id="SSF55874">
    <property type="entry name" value="ATPase domain of HSP90 chaperone/DNA topoisomerase II/histidine kinase"/>
    <property type="match status" value="1"/>
</dbReference>
<dbReference type="PANTHER" id="PTHR45436">
    <property type="entry name" value="SENSOR HISTIDINE KINASE YKOH"/>
    <property type="match status" value="1"/>
</dbReference>
<dbReference type="GO" id="GO:0000155">
    <property type="term" value="F:phosphorelay sensor kinase activity"/>
    <property type="evidence" value="ECO:0007669"/>
    <property type="project" value="InterPro"/>
</dbReference>
<dbReference type="SMART" id="SM00387">
    <property type="entry name" value="HATPase_c"/>
    <property type="match status" value="1"/>
</dbReference>
<dbReference type="FunFam" id="3.30.565.10:FF:000006">
    <property type="entry name" value="Sensor histidine kinase WalK"/>
    <property type="match status" value="1"/>
</dbReference>
<evidence type="ECO:0000256" key="1">
    <source>
        <dbReference type="ARBA" id="ARBA00000085"/>
    </source>
</evidence>
<keyword evidence="6 11" id="KW-0812">Transmembrane</keyword>
<keyword evidence="9" id="KW-0902">Two-component regulatory system</keyword>
<dbReference type="PROSITE" id="PS50885">
    <property type="entry name" value="HAMP"/>
    <property type="match status" value="1"/>
</dbReference>
<dbReference type="PROSITE" id="PS50109">
    <property type="entry name" value="HIS_KIN"/>
    <property type="match status" value="1"/>
</dbReference>
<dbReference type="AlphaFoldDB" id="A0A645C610"/>
<dbReference type="InterPro" id="IPR003661">
    <property type="entry name" value="HisK_dim/P_dom"/>
</dbReference>
<keyword evidence="5 14" id="KW-0808">Transferase</keyword>
<evidence type="ECO:0000256" key="6">
    <source>
        <dbReference type="ARBA" id="ARBA00022692"/>
    </source>
</evidence>
<keyword evidence="8 11" id="KW-1133">Transmembrane helix</keyword>
<reference evidence="14" key="1">
    <citation type="submission" date="2019-08" db="EMBL/GenBank/DDBJ databases">
        <authorList>
            <person name="Kucharzyk K."/>
            <person name="Murdoch R.W."/>
            <person name="Higgins S."/>
            <person name="Loffler F."/>
        </authorList>
    </citation>
    <scope>NUCLEOTIDE SEQUENCE</scope>
</reference>
<dbReference type="Pfam" id="PF00672">
    <property type="entry name" value="HAMP"/>
    <property type="match status" value="1"/>
</dbReference>
<keyword evidence="10 11" id="KW-0472">Membrane</keyword>
<evidence type="ECO:0000256" key="4">
    <source>
        <dbReference type="ARBA" id="ARBA00022553"/>
    </source>
</evidence>
<evidence type="ECO:0000256" key="5">
    <source>
        <dbReference type="ARBA" id="ARBA00022679"/>
    </source>
</evidence>
<evidence type="ECO:0000256" key="10">
    <source>
        <dbReference type="ARBA" id="ARBA00023136"/>
    </source>
</evidence>
<dbReference type="Gene3D" id="3.30.565.10">
    <property type="entry name" value="Histidine kinase-like ATPase, C-terminal domain"/>
    <property type="match status" value="1"/>
</dbReference>
<dbReference type="Pfam" id="PF02518">
    <property type="entry name" value="HATPase_c"/>
    <property type="match status" value="1"/>
</dbReference>
<accession>A0A645C610</accession>
<evidence type="ECO:0000256" key="2">
    <source>
        <dbReference type="ARBA" id="ARBA00004370"/>
    </source>
</evidence>
<gene>
    <name evidence="14" type="primary">sasA_286</name>
    <name evidence="14" type="ORF">SDC9_116339</name>
</gene>
<dbReference type="GO" id="GO:0005886">
    <property type="term" value="C:plasma membrane"/>
    <property type="evidence" value="ECO:0007669"/>
    <property type="project" value="TreeGrafter"/>
</dbReference>
<keyword evidence="7 14" id="KW-0418">Kinase</keyword>
<dbReference type="Gene3D" id="1.10.287.130">
    <property type="match status" value="1"/>
</dbReference>
<dbReference type="InterPro" id="IPR036097">
    <property type="entry name" value="HisK_dim/P_sf"/>
</dbReference>
<dbReference type="InterPro" id="IPR005467">
    <property type="entry name" value="His_kinase_dom"/>
</dbReference>
<dbReference type="PANTHER" id="PTHR45436:SF5">
    <property type="entry name" value="SENSOR HISTIDINE KINASE TRCS"/>
    <property type="match status" value="1"/>
</dbReference>
<dbReference type="CDD" id="cd00082">
    <property type="entry name" value="HisKA"/>
    <property type="match status" value="1"/>
</dbReference>
<dbReference type="InterPro" id="IPR050428">
    <property type="entry name" value="TCS_sensor_his_kinase"/>
</dbReference>
<keyword evidence="4" id="KW-0597">Phosphoprotein</keyword>